<feature type="binding site" evidence="6">
    <location>
        <position position="28"/>
    </location>
    <ligand>
        <name>substrate</name>
    </ligand>
</feature>
<keyword evidence="3 6" id="KW-0963">Cytoplasm</keyword>
<dbReference type="SUPFAM" id="SSF102546">
    <property type="entry name" value="RbsD-like"/>
    <property type="match status" value="1"/>
</dbReference>
<comment type="subunit">
    <text evidence="6">Homodecamer.</text>
</comment>
<sequence length="132" mass="14574">MKKHGILNREIASILARLGHTDTIMIADCGLPIPEETRCIDVSLNLGTPDLLTVLRAVTGDMKIERVTLAEEIQANNPTVHEHISDCLAEIPKYYTPHENLKKQSKDSKVIIRTGEATPFSNVLLQSGVIFS</sequence>
<dbReference type="OrthoDB" id="9805009at2"/>
<gene>
    <name evidence="6" type="primary">rbsD</name>
    <name evidence="7" type="ORF">SAMN05216353_10487</name>
</gene>
<accession>A0A1I2KET0</accession>
<dbReference type="Gene3D" id="3.40.1650.10">
    <property type="entry name" value="RbsD-like domain"/>
    <property type="match status" value="1"/>
</dbReference>
<dbReference type="GO" id="GO:0005829">
    <property type="term" value="C:cytosol"/>
    <property type="evidence" value="ECO:0007669"/>
    <property type="project" value="TreeGrafter"/>
</dbReference>
<dbReference type="GO" id="GO:0019303">
    <property type="term" value="P:D-ribose catabolic process"/>
    <property type="evidence" value="ECO:0007669"/>
    <property type="project" value="UniProtKB-UniRule"/>
</dbReference>
<dbReference type="GO" id="GO:0048029">
    <property type="term" value="F:monosaccharide binding"/>
    <property type="evidence" value="ECO:0007669"/>
    <property type="project" value="InterPro"/>
</dbReference>
<dbReference type="InterPro" id="IPR023750">
    <property type="entry name" value="RbsD-like_sf"/>
</dbReference>
<keyword evidence="4 6" id="KW-0413">Isomerase</keyword>
<dbReference type="PANTHER" id="PTHR37831:SF1">
    <property type="entry name" value="D-RIBOSE PYRANASE"/>
    <property type="match status" value="1"/>
</dbReference>
<keyword evidence="5 6" id="KW-0119">Carbohydrate metabolism</keyword>
<dbReference type="PANTHER" id="PTHR37831">
    <property type="entry name" value="D-RIBOSE PYRANASE"/>
    <property type="match status" value="1"/>
</dbReference>
<feature type="binding site" evidence="6">
    <location>
        <position position="98"/>
    </location>
    <ligand>
        <name>substrate</name>
    </ligand>
</feature>
<reference evidence="8" key="1">
    <citation type="submission" date="2016-10" db="EMBL/GenBank/DDBJ databases">
        <authorList>
            <person name="Varghese N."/>
            <person name="Submissions S."/>
        </authorList>
    </citation>
    <scope>NUCLEOTIDE SEQUENCE [LARGE SCALE GENOMIC DNA]</scope>
    <source>
        <strain evidence="8">FP5</strain>
    </source>
</reference>
<evidence type="ECO:0000256" key="4">
    <source>
        <dbReference type="ARBA" id="ARBA00023235"/>
    </source>
</evidence>
<dbReference type="UniPathway" id="UPA00916">
    <property type="reaction ID" value="UER00888"/>
</dbReference>
<evidence type="ECO:0000256" key="3">
    <source>
        <dbReference type="ARBA" id="ARBA00022490"/>
    </source>
</evidence>
<name>A0A1I2KET0_9BACI</name>
<dbReference type="GO" id="GO:0062193">
    <property type="term" value="F:D-ribose pyranase activity"/>
    <property type="evidence" value="ECO:0007669"/>
    <property type="project" value="UniProtKB-EC"/>
</dbReference>
<dbReference type="EC" id="5.4.99.62" evidence="2 6"/>
<evidence type="ECO:0000256" key="1">
    <source>
        <dbReference type="ARBA" id="ARBA00000223"/>
    </source>
</evidence>
<keyword evidence="8" id="KW-1185">Reference proteome</keyword>
<dbReference type="AlphaFoldDB" id="A0A1I2KET0"/>
<evidence type="ECO:0000256" key="2">
    <source>
        <dbReference type="ARBA" id="ARBA00012862"/>
    </source>
</evidence>
<comment type="similarity">
    <text evidence="6">Belongs to the RbsD / FucU family. RbsD subfamily.</text>
</comment>
<evidence type="ECO:0000313" key="7">
    <source>
        <dbReference type="EMBL" id="SFF64953.1"/>
    </source>
</evidence>
<comment type="subcellular location">
    <subcellularLocation>
        <location evidence="6">Cytoplasm</location>
    </subcellularLocation>
</comment>
<evidence type="ECO:0000256" key="6">
    <source>
        <dbReference type="HAMAP-Rule" id="MF_01661"/>
    </source>
</evidence>
<dbReference type="InterPro" id="IPR007721">
    <property type="entry name" value="RbsD_FucU"/>
</dbReference>
<dbReference type="Pfam" id="PF05025">
    <property type="entry name" value="RbsD_FucU"/>
    <property type="match status" value="1"/>
</dbReference>
<dbReference type="RefSeq" id="WP_089750399.1">
    <property type="nucleotide sequence ID" value="NZ_FOOG01000004.1"/>
</dbReference>
<proteinExistence type="inferred from homology"/>
<protein>
    <recommendedName>
        <fullName evidence="2 6">D-ribose pyranase</fullName>
        <ecNumber evidence="2 6">5.4.99.62</ecNumber>
    </recommendedName>
</protein>
<feature type="active site" description="Proton donor" evidence="6">
    <location>
        <position position="20"/>
    </location>
</feature>
<evidence type="ECO:0000313" key="8">
    <source>
        <dbReference type="Proteomes" id="UP000198897"/>
    </source>
</evidence>
<dbReference type="InterPro" id="IPR023064">
    <property type="entry name" value="D-ribose_pyranase"/>
</dbReference>
<dbReference type="NCBIfam" id="NF008761">
    <property type="entry name" value="PRK11797.1"/>
    <property type="match status" value="1"/>
</dbReference>
<organism evidence="7 8">
    <name type="scientific">Halobacillus alkaliphilus</name>
    <dbReference type="NCBI Taxonomy" id="396056"/>
    <lineage>
        <taxon>Bacteria</taxon>
        <taxon>Bacillati</taxon>
        <taxon>Bacillota</taxon>
        <taxon>Bacilli</taxon>
        <taxon>Bacillales</taxon>
        <taxon>Bacillaceae</taxon>
        <taxon>Halobacillus</taxon>
    </lineage>
</organism>
<feature type="binding site" evidence="6">
    <location>
        <begin position="120"/>
        <end position="122"/>
    </location>
    <ligand>
        <name>substrate</name>
    </ligand>
</feature>
<dbReference type="HAMAP" id="MF_01661">
    <property type="entry name" value="D_rib_pyranase"/>
    <property type="match status" value="1"/>
</dbReference>
<dbReference type="EMBL" id="FOOG01000004">
    <property type="protein sequence ID" value="SFF64953.1"/>
    <property type="molecule type" value="Genomic_DNA"/>
</dbReference>
<comment type="function">
    <text evidence="6">Catalyzes the interconversion of beta-pyran and beta-furan forms of D-ribose.</text>
</comment>
<dbReference type="GO" id="GO:0016872">
    <property type="term" value="F:intramolecular lyase activity"/>
    <property type="evidence" value="ECO:0007669"/>
    <property type="project" value="UniProtKB-UniRule"/>
</dbReference>
<evidence type="ECO:0000256" key="5">
    <source>
        <dbReference type="ARBA" id="ARBA00023277"/>
    </source>
</evidence>
<dbReference type="Proteomes" id="UP000198897">
    <property type="component" value="Unassembled WGS sequence"/>
</dbReference>
<comment type="catalytic activity">
    <reaction evidence="1 6">
        <text>beta-D-ribopyranose = beta-D-ribofuranose</text>
        <dbReference type="Rhea" id="RHEA:25432"/>
        <dbReference type="ChEBI" id="CHEBI:27476"/>
        <dbReference type="ChEBI" id="CHEBI:47002"/>
        <dbReference type="EC" id="5.4.99.62"/>
    </reaction>
</comment>
<comment type="pathway">
    <text evidence="6">Carbohydrate metabolism; D-ribose degradation; D-ribose 5-phosphate from beta-D-ribopyranose: step 1/2.</text>
</comment>